<dbReference type="AlphaFoldDB" id="A0A9W8ECJ0"/>
<evidence type="ECO:0000256" key="4">
    <source>
        <dbReference type="ARBA" id="ARBA00022833"/>
    </source>
</evidence>
<evidence type="ECO:0000256" key="2">
    <source>
        <dbReference type="ARBA" id="ARBA00022723"/>
    </source>
</evidence>
<dbReference type="InterPro" id="IPR011096">
    <property type="entry name" value="FTP_domain"/>
</dbReference>
<comment type="cofactor">
    <cofactor evidence="6">
        <name>Zn(2+)</name>
        <dbReference type="ChEBI" id="CHEBI:29105"/>
    </cofactor>
    <text evidence="6">Binds 1 zinc ion per subunit.</text>
</comment>
<gene>
    <name evidence="9" type="ORF">H4R34_004108</name>
</gene>
<dbReference type="InterPro" id="IPR050371">
    <property type="entry name" value="Fungal_virulence_M36"/>
</dbReference>
<organism evidence="9 10">
    <name type="scientific">Dimargaris verticillata</name>
    <dbReference type="NCBI Taxonomy" id="2761393"/>
    <lineage>
        <taxon>Eukaryota</taxon>
        <taxon>Fungi</taxon>
        <taxon>Fungi incertae sedis</taxon>
        <taxon>Zoopagomycota</taxon>
        <taxon>Kickxellomycotina</taxon>
        <taxon>Dimargaritomycetes</taxon>
        <taxon>Dimargaritales</taxon>
        <taxon>Dimargaritaceae</taxon>
        <taxon>Dimargaris</taxon>
    </lineage>
</organism>
<dbReference type="GO" id="GO:0006508">
    <property type="term" value="P:proteolysis"/>
    <property type="evidence" value="ECO:0007669"/>
    <property type="project" value="UniProtKB-KW"/>
</dbReference>
<keyword evidence="10" id="KW-1185">Reference proteome</keyword>
<comment type="similarity">
    <text evidence="7">Belongs to the peptidase M36 family.</text>
</comment>
<dbReference type="Gene3D" id="3.10.170.10">
    <property type="match status" value="1"/>
</dbReference>
<evidence type="ECO:0000259" key="8">
    <source>
        <dbReference type="Pfam" id="PF07504"/>
    </source>
</evidence>
<dbReference type="GO" id="GO:0008270">
    <property type="term" value="F:zinc ion binding"/>
    <property type="evidence" value="ECO:0007669"/>
    <property type="project" value="InterPro"/>
</dbReference>
<comment type="caution">
    <text evidence="9">The sequence shown here is derived from an EMBL/GenBank/DDBJ whole genome shotgun (WGS) entry which is preliminary data.</text>
</comment>
<dbReference type="OrthoDB" id="3227768at2759"/>
<evidence type="ECO:0000256" key="3">
    <source>
        <dbReference type="ARBA" id="ARBA00022801"/>
    </source>
</evidence>
<dbReference type="Pfam" id="PF07504">
    <property type="entry name" value="FTP"/>
    <property type="match status" value="1"/>
</dbReference>
<dbReference type="EC" id="3.4.24.-" evidence="7"/>
<evidence type="ECO:0000256" key="5">
    <source>
        <dbReference type="ARBA" id="ARBA00023049"/>
    </source>
</evidence>
<evidence type="ECO:0000256" key="6">
    <source>
        <dbReference type="PIRSR" id="PIRSR601842-2"/>
    </source>
</evidence>
<dbReference type="GO" id="GO:0005615">
    <property type="term" value="C:extracellular space"/>
    <property type="evidence" value="ECO:0007669"/>
    <property type="project" value="InterPro"/>
</dbReference>
<keyword evidence="2 6" id="KW-0479">Metal-binding</keyword>
<feature type="chain" id="PRO_5041014360" description="Extracellular metalloproteinase" evidence="7">
    <location>
        <begin position="27"/>
        <end position="401"/>
    </location>
</feature>
<keyword evidence="3 7" id="KW-0378">Hydrolase</keyword>
<keyword evidence="1 7" id="KW-0645">Protease</keyword>
<dbReference type="SUPFAM" id="SSF55486">
    <property type="entry name" value="Metalloproteases ('zincins'), catalytic domain"/>
    <property type="match status" value="1"/>
</dbReference>
<dbReference type="PANTHER" id="PTHR33478">
    <property type="entry name" value="EXTRACELLULAR METALLOPROTEINASE MEP"/>
    <property type="match status" value="1"/>
</dbReference>
<dbReference type="Pfam" id="PF02128">
    <property type="entry name" value="Peptidase_M36"/>
    <property type="match status" value="1"/>
</dbReference>
<comment type="subcellular location">
    <subcellularLocation>
        <location evidence="7">Secreted</location>
    </subcellularLocation>
</comment>
<feature type="domain" description="FTP" evidence="8">
    <location>
        <begin position="82"/>
        <end position="131"/>
    </location>
</feature>
<name>A0A9W8ECJ0_9FUNG</name>
<evidence type="ECO:0000313" key="9">
    <source>
        <dbReference type="EMBL" id="KAJ1976087.1"/>
    </source>
</evidence>
<keyword evidence="4 6" id="KW-0862">Zinc</keyword>
<reference evidence="9" key="1">
    <citation type="submission" date="2022-07" db="EMBL/GenBank/DDBJ databases">
        <title>Phylogenomic reconstructions and comparative analyses of Kickxellomycotina fungi.</title>
        <authorList>
            <person name="Reynolds N.K."/>
            <person name="Stajich J.E."/>
            <person name="Barry K."/>
            <person name="Grigoriev I.V."/>
            <person name="Crous P."/>
            <person name="Smith M.E."/>
        </authorList>
    </citation>
    <scope>NUCLEOTIDE SEQUENCE</scope>
    <source>
        <strain evidence="9">RSA 567</strain>
    </source>
</reference>
<evidence type="ECO:0000256" key="7">
    <source>
        <dbReference type="RuleBase" id="RU364017"/>
    </source>
</evidence>
<keyword evidence="5 7" id="KW-0482">Metalloprotease</keyword>
<keyword evidence="7" id="KW-0865">Zymogen</keyword>
<dbReference type="Proteomes" id="UP001151582">
    <property type="component" value="Unassembled WGS sequence"/>
</dbReference>
<keyword evidence="7" id="KW-0964">Secreted</keyword>
<keyword evidence="7" id="KW-0732">Signal</keyword>
<dbReference type="GO" id="GO:0004222">
    <property type="term" value="F:metalloendopeptidase activity"/>
    <property type="evidence" value="ECO:0007669"/>
    <property type="project" value="InterPro"/>
</dbReference>
<evidence type="ECO:0000313" key="10">
    <source>
        <dbReference type="Proteomes" id="UP001151582"/>
    </source>
</evidence>
<proteinExistence type="inferred from homology"/>
<sequence>MHRFMRSVSLWTLALVALGSIHQANSTHSANNITYFTPERRHAVYVTEDAAGQLPLLPPEQDPIIRARNLAQVLYGLDDQDMVVKSNYTSVDTGITHVYLRQRWDDYEIINADMNINLDPQGLIVSYGSSFVPKQVDQPVAKDATLDQNPVRAVHAVVEALGYNSVSPTTMATEAQGDKTYYVTNVPGSVESATPVRKVYLINEESQLVPVWQVTLRTKDNWVVGHAVRQSASAAESASNDPKEQATLVSLISWRSDAVYNVYGLGEFDPLVGRRRFYKDPANQRSSPLGWHNNHRDQPFTTTQGNNVIAQQASTGEDWRFKERPNGGRDLVFNFPLNLSLEPRAYTDAAVVNTFYWVNILHDIFYLYGFDEKAGNFQQNNLHRGGLDNDPVIAYVQDHSE</sequence>
<protein>
    <recommendedName>
        <fullName evidence="7">Extracellular metalloproteinase</fullName>
        <ecNumber evidence="7">3.4.24.-</ecNumber>
    </recommendedName>
    <alternativeName>
        <fullName evidence="7">Fungalysin</fullName>
    </alternativeName>
</protein>
<dbReference type="PANTHER" id="PTHR33478:SF1">
    <property type="entry name" value="EXTRACELLULAR METALLOPROTEINASE MEP"/>
    <property type="match status" value="1"/>
</dbReference>
<evidence type="ECO:0000256" key="1">
    <source>
        <dbReference type="ARBA" id="ARBA00022670"/>
    </source>
</evidence>
<dbReference type="EMBL" id="JANBQB010000465">
    <property type="protein sequence ID" value="KAJ1976087.1"/>
    <property type="molecule type" value="Genomic_DNA"/>
</dbReference>
<feature type="binding site" evidence="6">
    <location>
        <position position="257"/>
    </location>
    <ligand>
        <name>Zn(2+)</name>
        <dbReference type="ChEBI" id="CHEBI:29105"/>
        <note>catalytic</note>
    </ligand>
</feature>
<dbReference type="InterPro" id="IPR001842">
    <property type="entry name" value="Peptidase_M36"/>
</dbReference>
<feature type="signal peptide" evidence="7">
    <location>
        <begin position="1"/>
        <end position="26"/>
    </location>
</feature>
<accession>A0A9W8ECJ0</accession>